<proteinExistence type="predicted"/>
<evidence type="ECO:0000256" key="1">
    <source>
        <dbReference type="SAM" id="MobiDB-lite"/>
    </source>
</evidence>
<reference evidence="2" key="1">
    <citation type="submission" date="2020-02" db="EMBL/GenBank/DDBJ databases">
        <authorList>
            <person name="Meier V. D."/>
        </authorList>
    </citation>
    <scope>NUCLEOTIDE SEQUENCE</scope>
    <source>
        <strain evidence="2">AVDCRST_MAG94</strain>
    </source>
</reference>
<evidence type="ECO:0000313" key="2">
    <source>
        <dbReference type="EMBL" id="CAA9356172.1"/>
    </source>
</evidence>
<dbReference type="EMBL" id="CADCTY010001089">
    <property type="protein sequence ID" value="CAA9356172.1"/>
    <property type="molecule type" value="Genomic_DNA"/>
</dbReference>
<name>A0A6J4MD27_9CYAN</name>
<sequence>MIFTSCYETSCIYLSVMTSNTQFLSDSDGASFSNSEPVSRSFQQIA</sequence>
<organism evidence="2">
    <name type="scientific">uncultured Leptolyngbya sp</name>
    <dbReference type="NCBI Taxonomy" id="332963"/>
    <lineage>
        <taxon>Bacteria</taxon>
        <taxon>Bacillati</taxon>
        <taxon>Cyanobacteriota</taxon>
        <taxon>Cyanophyceae</taxon>
        <taxon>Leptolyngbyales</taxon>
        <taxon>Leptolyngbyaceae</taxon>
        <taxon>Leptolyngbya group</taxon>
        <taxon>Leptolyngbya</taxon>
        <taxon>environmental samples</taxon>
    </lineage>
</organism>
<dbReference type="AlphaFoldDB" id="A0A6J4MD27"/>
<feature type="region of interest" description="Disordered" evidence="1">
    <location>
        <begin position="26"/>
        <end position="46"/>
    </location>
</feature>
<accession>A0A6J4MD27</accession>
<protein>
    <submittedName>
        <fullName evidence="2">Uncharacterized protein</fullName>
    </submittedName>
</protein>
<gene>
    <name evidence="2" type="ORF">AVDCRST_MAG94-3073</name>
</gene>